<dbReference type="Pfam" id="PF00578">
    <property type="entry name" value="AhpC-TSA"/>
    <property type="match status" value="1"/>
</dbReference>
<evidence type="ECO:0000313" key="15">
    <source>
        <dbReference type="Proteomes" id="UP000215332"/>
    </source>
</evidence>
<dbReference type="FunFam" id="3.40.30.10:FF:000007">
    <property type="entry name" value="Thioredoxin-dependent thiol peroxidase"/>
    <property type="match status" value="1"/>
</dbReference>
<keyword evidence="8" id="KW-0676">Redox-active center</keyword>
<dbReference type="RefSeq" id="WP_065860504.1">
    <property type="nucleotide sequence ID" value="NZ_LT906441.1"/>
</dbReference>
<dbReference type="GO" id="GO:0005737">
    <property type="term" value="C:cytoplasm"/>
    <property type="evidence" value="ECO:0007669"/>
    <property type="project" value="TreeGrafter"/>
</dbReference>
<accession>A0A239WVM8</accession>
<evidence type="ECO:0000256" key="11">
    <source>
        <dbReference type="ARBA" id="ARBA00041373"/>
    </source>
</evidence>
<dbReference type="EMBL" id="LT906441">
    <property type="protein sequence ID" value="SNV38200.1"/>
    <property type="molecule type" value="Genomic_DNA"/>
</dbReference>
<dbReference type="PANTHER" id="PTHR42801:SF4">
    <property type="entry name" value="AHPC_TSA FAMILY PROTEIN"/>
    <property type="match status" value="1"/>
</dbReference>
<dbReference type="EC" id="1.11.1.24" evidence="3"/>
<evidence type="ECO:0000256" key="4">
    <source>
        <dbReference type="ARBA" id="ARBA00022559"/>
    </source>
</evidence>
<evidence type="ECO:0000256" key="10">
    <source>
        <dbReference type="ARBA" id="ARBA00038489"/>
    </source>
</evidence>
<dbReference type="GO" id="GO:0034599">
    <property type="term" value="P:cellular response to oxidative stress"/>
    <property type="evidence" value="ECO:0007669"/>
    <property type="project" value="TreeGrafter"/>
</dbReference>
<dbReference type="InterPro" id="IPR036249">
    <property type="entry name" value="Thioredoxin-like_sf"/>
</dbReference>
<comment type="similarity">
    <text evidence="10">Belongs to the peroxiredoxin family. BCP/PrxQ subfamily.</text>
</comment>
<dbReference type="PROSITE" id="PS51352">
    <property type="entry name" value="THIOREDOXIN_2"/>
    <property type="match status" value="1"/>
</dbReference>
<evidence type="ECO:0000256" key="9">
    <source>
        <dbReference type="ARBA" id="ARBA00032824"/>
    </source>
</evidence>
<comment type="function">
    <text evidence="1">Thiol-specific peroxidase that catalyzes the reduction of hydrogen peroxide and organic hydroperoxides to water and alcohols, respectively. Plays a role in cell protection against oxidative stress by detoxifying peroxides and as sensor of hydrogen peroxide-mediated signaling events.</text>
</comment>
<dbReference type="CDD" id="cd03017">
    <property type="entry name" value="PRX_BCP"/>
    <property type="match status" value="1"/>
</dbReference>
<evidence type="ECO:0000256" key="8">
    <source>
        <dbReference type="ARBA" id="ARBA00023284"/>
    </source>
</evidence>
<protein>
    <recommendedName>
        <fullName evidence="3">thioredoxin-dependent peroxiredoxin</fullName>
        <ecNumber evidence="3">1.11.1.24</ecNumber>
    </recommendedName>
    <alternativeName>
        <fullName evidence="11">Bacterioferritin comigratory protein</fullName>
    </alternativeName>
    <alternativeName>
        <fullName evidence="9">Thioredoxin peroxidase</fullName>
    </alternativeName>
</protein>
<organism evidence="14 15">
    <name type="scientific">Cutibacterium granulosum</name>
    <dbReference type="NCBI Taxonomy" id="33011"/>
    <lineage>
        <taxon>Bacteria</taxon>
        <taxon>Bacillati</taxon>
        <taxon>Actinomycetota</taxon>
        <taxon>Actinomycetes</taxon>
        <taxon>Propionibacteriales</taxon>
        <taxon>Propionibacteriaceae</taxon>
        <taxon>Cutibacterium</taxon>
    </lineage>
</organism>
<comment type="subunit">
    <text evidence="2">Monomer.</text>
</comment>
<evidence type="ECO:0000259" key="13">
    <source>
        <dbReference type="PROSITE" id="PS51352"/>
    </source>
</evidence>
<evidence type="ECO:0000256" key="12">
    <source>
        <dbReference type="ARBA" id="ARBA00049091"/>
    </source>
</evidence>
<dbReference type="GO" id="GO:0008379">
    <property type="term" value="F:thioredoxin peroxidase activity"/>
    <property type="evidence" value="ECO:0007669"/>
    <property type="project" value="TreeGrafter"/>
</dbReference>
<evidence type="ECO:0000313" key="14">
    <source>
        <dbReference type="EMBL" id="SNV38200.1"/>
    </source>
</evidence>
<dbReference type="AlphaFoldDB" id="A0A239WVM8"/>
<keyword evidence="6 14" id="KW-0560">Oxidoreductase</keyword>
<keyword evidence="4 14" id="KW-0575">Peroxidase</keyword>
<evidence type="ECO:0000256" key="3">
    <source>
        <dbReference type="ARBA" id="ARBA00013017"/>
    </source>
</evidence>
<gene>
    <name evidence="14" type="primary">bcp</name>
    <name evidence="14" type="ORF">SAMEA4412665_01654</name>
</gene>
<dbReference type="Gene3D" id="3.40.30.10">
    <property type="entry name" value="Glutaredoxin"/>
    <property type="match status" value="1"/>
</dbReference>
<evidence type="ECO:0000256" key="7">
    <source>
        <dbReference type="ARBA" id="ARBA00023157"/>
    </source>
</evidence>
<dbReference type="SUPFAM" id="SSF52833">
    <property type="entry name" value="Thioredoxin-like"/>
    <property type="match status" value="1"/>
</dbReference>
<dbReference type="GO" id="GO:0045454">
    <property type="term" value="P:cell redox homeostasis"/>
    <property type="evidence" value="ECO:0007669"/>
    <property type="project" value="TreeGrafter"/>
</dbReference>
<dbReference type="Proteomes" id="UP000215332">
    <property type="component" value="Chromosome 1"/>
</dbReference>
<dbReference type="eggNOG" id="COG1225">
    <property type="taxonomic scope" value="Bacteria"/>
</dbReference>
<sequence>MSTHLEPGYSAPDFTLPAADGTKVTLSELRNRKVIVYFYPAAMTPGCTTQAVDFTAHLDDFTAAGYDVLGISPDPVDKLQEFVTKESLTLTLLSDESKEVMKAYGAYGPKNVYGKEIVGVIRSTFVVDVDADGNCTVAEAQYNVRAKGHVDKLRRELEISD</sequence>
<evidence type="ECO:0000256" key="6">
    <source>
        <dbReference type="ARBA" id="ARBA00023002"/>
    </source>
</evidence>
<keyword evidence="5" id="KW-0049">Antioxidant</keyword>
<name>A0A239WVM8_9ACTN</name>
<proteinExistence type="inferred from homology"/>
<evidence type="ECO:0000256" key="2">
    <source>
        <dbReference type="ARBA" id="ARBA00011245"/>
    </source>
</evidence>
<dbReference type="InterPro" id="IPR050924">
    <property type="entry name" value="Peroxiredoxin_BCP/PrxQ"/>
</dbReference>
<dbReference type="InterPro" id="IPR013766">
    <property type="entry name" value="Thioredoxin_domain"/>
</dbReference>
<dbReference type="PANTHER" id="PTHR42801">
    <property type="entry name" value="THIOREDOXIN-DEPENDENT PEROXIDE REDUCTASE"/>
    <property type="match status" value="1"/>
</dbReference>
<dbReference type="KEGG" id="cgrn:4412665_01654"/>
<evidence type="ECO:0000256" key="1">
    <source>
        <dbReference type="ARBA" id="ARBA00003330"/>
    </source>
</evidence>
<evidence type="ECO:0000256" key="5">
    <source>
        <dbReference type="ARBA" id="ARBA00022862"/>
    </source>
</evidence>
<dbReference type="InterPro" id="IPR000866">
    <property type="entry name" value="AhpC/TSA"/>
</dbReference>
<comment type="catalytic activity">
    <reaction evidence="12">
        <text>a hydroperoxide + [thioredoxin]-dithiol = an alcohol + [thioredoxin]-disulfide + H2O</text>
        <dbReference type="Rhea" id="RHEA:62620"/>
        <dbReference type="Rhea" id="RHEA-COMP:10698"/>
        <dbReference type="Rhea" id="RHEA-COMP:10700"/>
        <dbReference type="ChEBI" id="CHEBI:15377"/>
        <dbReference type="ChEBI" id="CHEBI:29950"/>
        <dbReference type="ChEBI" id="CHEBI:30879"/>
        <dbReference type="ChEBI" id="CHEBI:35924"/>
        <dbReference type="ChEBI" id="CHEBI:50058"/>
        <dbReference type="EC" id="1.11.1.24"/>
    </reaction>
</comment>
<keyword evidence="7" id="KW-1015">Disulfide bond</keyword>
<reference evidence="14 15" key="1">
    <citation type="submission" date="2017-06" db="EMBL/GenBank/DDBJ databases">
        <authorList>
            <consortium name="Pathogen Informatics"/>
        </authorList>
    </citation>
    <scope>NUCLEOTIDE SEQUENCE [LARGE SCALE GENOMIC DNA]</scope>
    <source>
        <strain evidence="14 15">NCTC11865</strain>
    </source>
</reference>
<feature type="domain" description="Thioredoxin" evidence="13">
    <location>
        <begin position="5"/>
        <end position="161"/>
    </location>
</feature>